<name>A0A1G8BY44_9VIBR</name>
<dbReference type="EMBL" id="FNDD01000014">
    <property type="protein sequence ID" value="SDH37999.1"/>
    <property type="molecule type" value="Genomic_DNA"/>
</dbReference>
<dbReference type="OrthoDB" id="9804790at2"/>
<dbReference type="Proteomes" id="UP000198854">
    <property type="component" value="Unassembled WGS sequence"/>
</dbReference>
<evidence type="ECO:0000256" key="4">
    <source>
        <dbReference type="PIRSR" id="PIRSR000097-1"/>
    </source>
</evidence>
<evidence type="ECO:0000256" key="5">
    <source>
        <dbReference type="PIRSR" id="PIRSR000097-2"/>
    </source>
</evidence>
<dbReference type="Pfam" id="PF00248">
    <property type="entry name" value="Aldo_ket_red"/>
    <property type="match status" value="1"/>
</dbReference>
<organism evidence="8 9">
    <name type="scientific">Vibrio xiamenensis</name>
    <dbReference type="NCBI Taxonomy" id="861298"/>
    <lineage>
        <taxon>Bacteria</taxon>
        <taxon>Pseudomonadati</taxon>
        <taxon>Pseudomonadota</taxon>
        <taxon>Gammaproteobacteria</taxon>
        <taxon>Vibrionales</taxon>
        <taxon>Vibrionaceae</taxon>
        <taxon>Vibrio</taxon>
    </lineage>
</organism>
<dbReference type="PRINTS" id="PR00069">
    <property type="entry name" value="ALDKETRDTASE"/>
</dbReference>
<keyword evidence="3" id="KW-0560">Oxidoreductase</keyword>
<sequence>MQSKITLNNGVEMPILGLGVFLNPAQQTVASVTTAIQAGYRLIDTAAAYLNERQVGEGIRQAEVARDELFITTKLWVGDFGYDSALKAFDASVERLGLDYLDLYLLHWPVPADFAQTIQAWKAAEKLLAEGRVKAIGVSNFTPGHLKTLMAETDIVPAVNQIELNPYFAQPALVDVHKALGIVTQAWSPIGGVYSRNSKAVTGEYDHPLKHPVIVQLAEKYQKTPAQIILRWHLEHGYSVIPKSVHEHRIKENFAVFDFSLTASEVASIDSLDTGIRAGSDPDVFKPGSYNVDVHNQ</sequence>
<evidence type="ECO:0000256" key="3">
    <source>
        <dbReference type="ARBA" id="ARBA00023002"/>
    </source>
</evidence>
<dbReference type="GO" id="GO:0016616">
    <property type="term" value="F:oxidoreductase activity, acting on the CH-OH group of donors, NAD or NADP as acceptor"/>
    <property type="evidence" value="ECO:0007669"/>
    <property type="project" value="UniProtKB-ARBA"/>
</dbReference>
<evidence type="ECO:0000256" key="6">
    <source>
        <dbReference type="PIRSR" id="PIRSR000097-3"/>
    </source>
</evidence>
<dbReference type="PROSITE" id="PS00063">
    <property type="entry name" value="ALDOKETO_REDUCTASE_3"/>
    <property type="match status" value="1"/>
</dbReference>
<evidence type="ECO:0000313" key="8">
    <source>
        <dbReference type="EMBL" id="SDH37999.1"/>
    </source>
</evidence>
<gene>
    <name evidence="8" type="ORF">SAMN04488136_114105</name>
</gene>
<reference evidence="8 9" key="1">
    <citation type="submission" date="2016-10" db="EMBL/GenBank/DDBJ databases">
        <authorList>
            <person name="de Groot N.N."/>
        </authorList>
    </citation>
    <scope>NUCLEOTIDE SEQUENCE [LARGE SCALE GENOMIC DNA]</scope>
    <source>
        <strain evidence="8 9">CGMCC 1.10228</strain>
    </source>
</reference>
<dbReference type="InterPro" id="IPR023210">
    <property type="entry name" value="NADP_OxRdtase_dom"/>
</dbReference>
<accession>A0A1G8BY44</accession>
<dbReference type="AlphaFoldDB" id="A0A1G8BY44"/>
<dbReference type="RefSeq" id="WP_093274581.1">
    <property type="nucleotide sequence ID" value="NZ_FNDD01000014.1"/>
</dbReference>
<protein>
    <submittedName>
        <fullName evidence="8">Aldo/keto reductase</fullName>
    </submittedName>
</protein>
<dbReference type="SUPFAM" id="SSF51430">
    <property type="entry name" value="NAD(P)-linked oxidoreductase"/>
    <property type="match status" value="1"/>
</dbReference>
<evidence type="ECO:0000256" key="2">
    <source>
        <dbReference type="ARBA" id="ARBA00022857"/>
    </source>
</evidence>
<dbReference type="FunFam" id="3.20.20.100:FF:000015">
    <property type="entry name" value="Oxidoreductase, aldo/keto reductase family"/>
    <property type="match status" value="1"/>
</dbReference>
<evidence type="ECO:0000313" key="9">
    <source>
        <dbReference type="Proteomes" id="UP000198854"/>
    </source>
</evidence>
<comment type="similarity">
    <text evidence="1">Belongs to the aldo/keto reductase family.</text>
</comment>
<evidence type="ECO:0000259" key="7">
    <source>
        <dbReference type="Pfam" id="PF00248"/>
    </source>
</evidence>
<dbReference type="PANTHER" id="PTHR43827:SF3">
    <property type="entry name" value="NADP-DEPENDENT OXIDOREDUCTASE DOMAIN-CONTAINING PROTEIN"/>
    <property type="match status" value="1"/>
</dbReference>
<feature type="active site" description="Proton donor" evidence="4">
    <location>
        <position position="49"/>
    </location>
</feature>
<proteinExistence type="inferred from homology"/>
<keyword evidence="2" id="KW-0521">NADP</keyword>
<dbReference type="STRING" id="861298.SAMN04488136_114105"/>
<dbReference type="InterPro" id="IPR018170">
    <property type="entry name" value="Aldo/ket_reductase_CS"/>
</dbReference>
<feature type="binding site" evidence="5">
    <location>
        <position position="107"/>
    </location>
    <ligand>
        <name>substrate</name>
    </ligand>
</feature>
<dbReference type="InterPro" id="IPR020471">
    <property type="entry name" value="AKR"/>
</dbReference>
<dbReference type="PANTHER" id="PTHR43827">
    <property type="entry name" value="2,5-DIKETO-D-GLUCONIC ACID REDUCTASE"/>
    <property type="match status" value="1"/>
</dbReference>
<feature type="site" description="Lowers pKa of active site Tyr" evidence="6">
    <location>
        <position position="74"/>
    </location>
</feature>
<evidence type="ECO:0000256" key="1">
    <source>
        <dbReference type="ARBA" id="ARBA00007905"/>
    </source>
</evidence>
<feature type="domain" description="NADP-dependent oxidoreductase" evidence="7">
    <location>
        <begin position="24"/>
        <end position="273"/>
    </location>
</feature>
<dbReference type="InterPro" id="IPR036812">
    <property type="entry name" value="NAD(P)_OxRdtase_dom_sf"/>
</dbReference>
<dbReference type="Gene3D" id="3.20.20.100">
    <property type="entry name" value="NADP-dependent oxidoreductase domain"/>
    <property type="match status" value="1"/>
</dbReference>
<keyword evidence="9" id="KW-1185">Reference proteome</keyword>
<dbReference type="PIRSF" id="PIRSF000097">
    <property type="entry name" value="AKR"/>
    <property type="match status" value="1"/>
</dbReference>
<dbReference type="PROSITE" id="PS00798">
    <property type="entry name" value="ALDOKETO_REDUCTASE_1"/>
    <property type="match status" value="1"/>
</dbReference>